<sequence length="84" mass="9776">MFGNVRSVMPITIHILINVFAVPNLKRETKEKSCTTQINHCLQNCNAAQKKVLNCQVQMLKKQNKRPKNHLETILKFQIHSKTY</sequence>
<reference evidence="1" key="1">
    <citation type="submission" date="2020-03" db="EMBL/GenBank/DDBJ databases">
        <title>Transcriptomic Profiling of the Digestive Tract of the Rat Flea, Xenopsylla cheopis, Following Blood Feeding and Infection with Yersinia pestis.</title>
        <authorList>
            <person name="Bland D.M."/>
            <person name="Martens C.A."/>
            <person name="Virtaneva K."/>
            <person name="Kanakabandi K."/>
            <person name="Long D."/>
            <person name="Rosenke R."/>
            <person name="Saturday G.A."/>
            <person name="Hoyt F.H."/>
            <person name="Bruno D.P."/>
            <person name="Ribeiro J.M.C."/>
            <person name="Hinnebusch J."/>
        </authorList>
    </citation>
    <scope>NUCLEOTIDE SEQUENCE</scope>
</reference>
<dbReference type="EMBL" id="GIIL01007385">
    <property type="protein sequence ID" value="NOV51111.1"/>
    <property type="molecule type" value="Transcribed_RNA"/>
</dbReference>
<accession>A0A6M2E1A6</accession>
<organism evidence="1">
    <name type="scientific">Xenopsylla cheopis</name>
    <name type="common">Oriental rat flea</name>
    <name type="synonym">Pulex cheopis</name>
    <dbReference type="NCBI Taxonomy" id="163159"/>
    <lineage>
        <taxon>Eukaryota</taxon>
        <taxon>Metazoa</taxon>
        <taxon>Ecdysozoa</taxon>
        <taxon>Arthropoda</taxon>
        <taxon>Hexapoda</taxon>
        <taxon>Insecta</taxon>
        <taxon>Pterygota</taxon>
        <taxon>Neoptera</taxon>
        <taxon>Endopterygota</taxon>
        <taxon>Siphonaptera</taxon>
        <taxon>Pulicidae</taxon>
        <taxon>Xenopsyllinae</taxon>
        <taxon>Xenopsylla</taxon>
    </lineage>
</organism>
<proteinExistence type="predicted"/>
<name>A0A6M2E1A6_XENCH</name>
<dbReference type="AlphaFoldDB" id="A0A6M2E1A6"/>
<evidence type="ECO:0000313" key="1">
    <source>
        <dbReference type="EMBL" id="NOV51111.1"/>
    </source>
</evidence>
<protein>
    <submittedName>
        <fullName evidence="1">Putative secreted protein</fullName>
    </submittedName>
</protein>